<evidence type="ECO:0000313" key="1">
    <source>
        <dbReference type="EMBL" id="TXL81643.1"/>
    </source>
</evidence>
<evidence type="ECO:0000313" key="2">
    <source>
        <dbReference type="Proteomes" id="UP000321638"/>
    </source>
</evidence>
<protein>
    <submittedName>
        <fullName evidence="1">Uncharacterized protein</fullName>
    </submittedName>
</protein>
<accession>A0A5C8PUK0</accession>
<dbReference type="RefSeq" id="WP_147845551.1">
    <property type="nucleotide sequence ID" value="NZ_VDUZ01000003.1"/>
</dbReference>
<keyword evidence="2" id="KW-1185">Reference proteome</keyword>
<gene>
    <name evidence="1" type="ORF">FHP25_03695</name>
</gene>
<reference evidence="1 2" key="1">
    <citation type="submission" date="2019-06" db="EMBL/GenBank/DDBJ databases">
        <title>New taxonomy in bacterial strain CC-CFT640, isolated from vineyard.</title>
        <authorList>
            <person name="Lin S.-Y."/>
            <person name="Tsai C.-F."/>
            <person name="Young C.-C."/>
        </authorList>
    </citation>
    <scope>NUCLEOTIDE SEQUENCE [LARGE SCALE GENOMIC DNA]</scope>
    <source>
        <strain evidence="1 2">CC-CFT640</strain>
    </source>
</reference>
<dbReference type="AlphaFoldDB" id="A0A5C8PUK0"/>
<comment type="caution">
    <text evidence="1">The sequence shown here is derived from an EMBL/GenBank/DDBJ whole genome shotgun (WGS) entry which is preliminary data.</text>
</comment>
<dbReference type="EMBL" id="VDUZ01000003">
    <property type="protein sequence ID" value="TXL81643.1"/>
    <property type="molecule type" value="Genomic_DNA"/>
</dbReference>
<organism evidence="1 2">
    <name type="scientific">Vineibacter terrae</name>
    <dbReference type="NCBI Taxonomy" id="2586908"/>
    <lineage>
        <taxon>Bacteria</taxon>
        <taxon>Pseudomonadati</taxon>
        <taxon>Pseudomonadota</taxon>
        <taxon>Alphaproteobacteria</taxon>
        <taxon>Hyphomicrobiales</taxon>
        <taxon>Vineibacter</taxon>
    </lineage>
</organism>
<name>A0A5C8PUK0_9HYPH</name>
<dbReference type="Proteomes" id="UP000321638">
    <property type="component" value="Unassembled WGS sequence"/>
</dbReference>
<proteinExistence type="predicted"/>
<sequence>MSVSLLPLLSPSQAPWQLPMPAELSPLSSYGVRNPTGLVFPPPSGGNYQNQQINVYSLNASLAASLGYSTYFQAKASATLQFFVYEYIYYSALPMTDQSQFDPNGVVANLYGGYGFRIVLAFASASASASSSISEFAANVEVNGAALYANVSSLGFNEGSALAADIASIGDTFTAGSQFNVDAYASYKLALTKFIDDIADTGNASNISPVLVGADVNQAVIESMCGYDYPASVAYALWNINHGHTADDAVKAIATQKLPTSVPAIALNASVIYAIYAQVLSSSSTSLVPTSDQKDFAHQLVTLSS</sequence>